<comment type="caution">
    <text evidence="2">The sequence shown here is derived from an EMBL/GenBank/DDBJ whole genome shotgun (WGS) entry which is preliminary data.</text>
</comment>
<gene>
    <name evidence="2" type="ORF">Ctob_008816</name>
</gene>
<sequence length="232" mass="25344">MQAHVSVAIDASGSTDNAPVPAFELTSNEGVPLAALPHLTALGERCQVYMRRALAEQADPRAHLSLYPDPLQGWARVFERRLLADEWYLPTVLMHSPFRRTAIDLPLRYEMWPENEAGARARYWASLPEAEWGGAMLLDGKALAAAQRSPALFAKKVLPSHEPTLLRRHDAWMARKLSGEPEPQQPPIASPHLRADPTLDSFGMPALGGEAAADDGDAPSRAPDPDVPPDRG</sequence>
<keyword evidence="3" id="KW-1185">Reference proteome</keyword>
<dbReference type="Proteomes" id="UP000037460">
    <property type="component" value="Unassembled WGS sequence"/>
</dbReference>
<evidence type="ECO:0000313" key="2">
    <source>
        <dbReference type="EMBL" id="KOO29476.1"/>
    </source>
</evidence>
<organism evidence="2 3">
    <name type="scientific">Chrysochromulina tobinii</name>
    <dbReference type="NCBI Taxonomy" id="1460289"/>
    <lineage>
        <taxon>Eukaryota</taxon>
        <taxon>Haptista</taxon>
        <taxon>Haptophyta</taxon>
        <taxon>Prymnesiophyceae</taxon>
        <taxon>Prymnesiales</taxon>
        <taxon>Chrysochromulinaceae</taxon>
        <taxon>Chrysochromulina</taxon>
    </lineage>
</organism>
<evidence type="ECO:0000256" key="1">
    <source>
        <dbReference type="SAM" id="MobiDB-lite"/>
    </source>
</evidence>
<feature type="region of interest" description="Disordered" evidence="1">
    <location>
        <begin position="178"/>
        <end position="232"/>
    </location>
</feature>
<evidence type="ECO:0000313" key="3">
    <source>
        <dbReference type="Proteomes" id="UP000037460"/>
    </source>
</evidence>
<protein>
    <submittedName>
        <fullName evidence="2">Uncharacterized protein</fullName>
    </submittedName>
</protein>
<accession>A0A0M0JS97</accession>
<dbReference type="AlphaFoldDB" id="A0A0M0JS97"/>
<proteinExistence type="predicted"/>
<dbReference type="EMBL" id="JWZX01002410">
    <property type="protein sequence ID" value="KOO29476.1"/>
    <property type="molecule type" value="Genomic_DNA"/>
</dbReference>
<reference evidence="3" key="1">
    <citation type="journal article" date="2015" name="PLoS Genet.">
        <title>Genome Sequence and Transcriptome Analyses of Chrysochromulina tobin: Metabolic Tools for Enhanced Algal Fitness in the Prominent Order Prymnesiales (Haptophyceae).</title>
        <authorList>
            <person name="Hovde B.T."/>
            <person name="Deodato C.R."/>
            <person name="Hunsperger H.M."/>
            <person name="Ryken S.A."/>
            <person name="Yost W."/>
            <person name="Jha R.K."/>
            <person name="Patterson J."/>
            <person name="Monnat R.J. Jr."/>
            <person name="Barlow S.B."/>
            <person name="Starkenburg S.R."/>
            <person name="Cattolico R.A."/>
        </authorList>
    </citation>
    <scope>NUCLEOTIDE SEQUENCE</scope>
    <source>
        <strain evidence="3">CCMP291</strain>
    </source>
</reference>
<name>A0A0M0JS97_9EUKA</name>